<evidence type="ECO:0000313" key="3">
    <source>
        <dbReference type="Proteomes" id="UP000077115"/>
    </source>
</evidence>
<gene>
    <name evidence="2" type="ORF">BDEG_22706</name>
</gene>
<accession>A0A177WGB4</accession>
<dbReference type="eggNOG" id="ENOG502QPPT">
    <property type="taxonomic scope" value="Eukaryota"/>
</dbReference>
<proteinExistence type="predicted"/>
<protein>
    <recommendedName>
        <fullName evidence="4">Orc1-like AAA ATPase domain-containing protein</fullName>
    </recommendedName>
</protein>
<dbReference type="SUPFAM" id="SSF52540">
    <property type="entry name" value="P-loop containing nucleoside triphosphate hydrolases"/>
    <property type="match status" value="1"/>
</dbReference>
<dbReference type="InterPro" id="IPR011990">
    <property type="entry name" value="TPR-like_helical_dom_sf"/>
</dbReference>
<dbReference type="EMBL" id="DS022302">
    <property type="protein sequence ID" value="OAJ38802.1"/>
    <property type="molecule type" value="Genomic_DNA"/>
</dbReference>
<evidence type="ECO:0000313" key="2">
    <source>
        <dbReference type="EMBL" id="OAJ38802.1"/>
    </source>
</evidence>
<dbReference type="OrthoDB" id="2146844at2759"/>
<organism evidence="2 3">
    <name type="scientific">Batrachochytrium dendrobatidis (strain JEL423)</name>
    <dbReference type="NCBI Taxonomy" id="403673"/>
    <lineage>
        <taxon>Eukaryota</taxon>
        <taxon>Fungi</taxon>
        <taxon>Fungi incertae sedis</taxon>
        <taxon>Chytridiomycota</taxon>
        <taxon>Chytridiomycota incertae sedis</taxon>
        <taxon>Chytridiomycetes</taxon>
        <taxon>Rhizophydiales</taxon>
        <taxon>Rhizophydiales incertae sedis</taxon>
        <taxon>Batrachochytrium</taxon>
    </lineage>
</organism>
<dbReference type="InterPro" id="IPR029787">
    <property type="entry name" value="Nucleotide_cyclase"/>
</dbReference>
<dbReference type="STRING" id="403673.A0A177WGB4"/>
<dbReference type="Proteomes" id="UP000077115">
    <property type="component" value="Unassembled WGS sequence"/>
</dbReference>
<reference evidence="2 3" key="1">
    <citation type="submission" date="2006-10" db="EMBL/GenBank/DDBJ databases">
        <title>The Genome Sequence of Batrachochytrium dendrobatidis JEL423.</title>
        <authorList>
            <consortium name="The Broad Institute Genome Sequencing Platform"/>
            <person name="Birren B."/>
            <person name="Lander E."/>
            <person name="Galagan J."/>
            <person name="Cuomo C."/>
            <person name="Devon K."/>
            <person name="Jaffe D."/>
            <person name="Butler J."/>
            <person name="Alvarez P."/>
            <person name="Gnerre S."/>
            <person name="Grabherr M."/>
            <person name="Kleber M."/>
            <person name="Mauceli E."/>
            <person name="Brockman W."/>
            <person name="Young S."/>
            <person name="LaButti K."/>
            <person name="Sykes S."/>
            <person name="DeCaprio D."/>
            <person name="Crawford M."/>
            <person name="Koehrsen M."/>
            <person name="Engels R."/>
            <person name="Montgomery P."/>
            <person name="Pearson M."/>
            <person name="Howarth C."/>
            <person name="Larson L."/>
            <person name="White J."/>
            <person name="O'Leary S."/>
            <person name="Kodira C."/>
            <person name="Zeng Q."/>
            <person name="Yandava C."/>
            <person name="Alvarado L."/>
            <person name="Longcore J."/>
            <person name="James T."/>
        </authorList>
    </citation>
    <scope>NUCLEOTIDE SEQUENCE [LARGE SCALE GENOMIC DNA]</scope>
    <source>
        <strain evidence="2 3">JEL423</strain>
    </source>
</reference>
<sequence length="1889" mass="213454">MSYQNESTYVPKFVSKQVRAYCKKKQTTNATTELLQKHGIVPSNGTRRSSEMPNPNSNPNPAPLGSLVSLGKLRVQYSGSIRESTTDVHPSLLGSNESMTESLTSDFGNLDDPPETEESIGACAIIEMVGYSALVEQLSKLRNIPSQLIARSLESYLSKVIDIIQDCHGDIVTMIGDTIHVYWRAYTEPKVSSVGHQESWAKNTQNSSADNEDYFQGDSKEFLFNDSNRSNAIMSAIICCTLCVNFLGESEVWALEDISPEFSGLKLVARCVIGSGSIIDVHVGVRGIHMEHLLFGSAMTTAVDCLKDKIFEGEVAIDCNSASLVQYQLKRRGIVKLRHGEHSQILSPPAVGMAELQNSVRYFSDSIMYADSTTEHIPVSTVLESFLTDGAAFHLRALRRQRKGLSLFGGSWTQTSIVIVRIKPLSNEMPLTDQPENVSHTVSSVLKYCQITRVPMEIVLQHCRHHGMILHRVVAHPDFSISLVCAVGGVWSNLENDPEVVAVKTALSIRESIFKSSANGKVCTSYFVSSGRAYEGLLINRHRCDFRLVGKFTTIGLKMIGYMAMDDSILVDEATSASCKSTFLEGFLYPVSAERIPQIFANEFKISTFMAIAPFNTAAYTSKSCKGAQETASDKPTNTDSSIAFRHKLERIQQICTDVITSEDAKTILIEGSQGYGKTFLINRTKEILENSSFLTCFSECREYEAFRHPLYPYTIIIPQLFDLIDTVLPNHIFSSFKSRNMLAKNVLKSANNLAKQDISTMQTAQALNALKISRLFPSLAESLSKHSTDQTDISTLDSQNKLGVSMNKSHTTAANLPVSAKKSKFSTYFQHSKTAAQVVPLEENKTLDTPLNQSEMIKYGEIRKSSRISVLSEKDSYISRNVSEAYRNALIRAGEDPDVTLPLLNALILPDIPDTKATKDLKPDNRTFLLSRLIVRLIKKITAVRHLAITIDDVHWMDSASWQITMHIIRQCEKTVIVLAASESPDYRAALISQVKNMPQTEVIELRGWSKNSIERYMHTSYSSRAKEISEEIIDVIKLHCDGNPSFIKNMSRYIVESNHVTCQDGKLVLNLPPQELITRLPSSFSKLIIWQYDNIRSKEFQRFLRCASVVGRHFSLEEIAVLWNDSSVLGHIGSVQADDHQRQTSIQRLAALIVVYDIFGMIDKIDIKSRQNDPHYPFQTAYMFHHGMAYKTIYTEKLNEQERKNRHLKLIRFYERNLSDENEPIFIPLICLHHQNAGLSDRISVLKRIQYMMMLGTYICASAEAYMETRAIFIEMDKIIADMNIADELGPEILGVLHLRLGVAFNHGKLENINRTQCLRHILIAISLLNYSWPKTNVEWWAMVLKQSFKWMWKMLFNIKPTIHLINHEQWELLFHEKHVKNKYLDRLEHLEPAIALMSNYLFETDARLRDQIACNSLHLNISYGLGHHVAEARIRLLITYALKIWFSGKLKLAQFLADRSISLQNQLSENTNDTVTITYSTLYLTACGNWTDARKWAIRGMELCSRVGDLNGWLICSHQRCFMLIFDGHFKEALELEKQRGHECRISDATIKALWSDSVIAQISVLQGDTMAAHQFCENMSYNYKSAPPSLRIQFQGIFAQLELAKKNFDSCLACVEQIIELIPKLHYSNNQIFYSVLLSVLAMYSMTEQSNTTTIRSRRTYHQFSKTGRSKAVQKSLARVFTMPSDQLLIENQNISTRPVTRTFTQDNYGAQIKGVYRRMSLDVAEVPRSLNNRSSCEPMPLKSVLGSVPATFSKTLSTCSVSEESTASFNVDRSRIRLLGMKMISILQPFKEHALCEPMLLLTRGLIRVLDGSVISSPMDTPSALRDWAHRFEPNKTGDMRFMVGVMAIKSWRISGEVQEYEPERQLATQIFVHLGIENCLKIL</sequence>
<dbReference type="Gene3D" id="3.30.70.1230">
    <property type="entry name" value="Nucleotide cyclase"/>
    <property type="match status" value="1"/>
</dbReference>
<dbReference type="InterPro" id="IPR053159">
    <property type="entry name" value="Hybrid_Histidine_Kinase"/>
</dbReference>
<evidence type="ECO:0008006" key="4">
    <source>
        <dbReference type="Google" id="ProtNLM"/>
    </source>
</evidence>
<dbReference type="PANTHER" id="PTHR43642:SF1">
    <property type="entry name" value="HYBRID SIGNAL TRANSDUCTION HISTIDINE KINASE G"/>
    <property type="match status" value="1"/>
</dbReference>
<dbReference type="SUPFAM" id="SSF55073">
    <property type="entry name" value="Nucleotide cyclase"/>
    <property type="match status" value="1"/>
</dbReference>
<name>A0A177WGB4_BATDL</name>
<dbReference type="VEuPathDB" id="FungiDB:BDEG_22706"/>
<feature type="region of interest" description="Disordered" evidence="1">
    <location>
        <begin position="40"/>
        <end position="65"/>
    </location>
</feature>
<dbReference type="InterPro" id="IPR027417">
    <property type="entry name" value="P-loop_NTPase"/>
</dbReference>
<reference evidence="2 3" key="2">
    <citation type="submission" date="2016-05" db="EMBL/GenBank/DDBJ databases">
        <title>Lineage-specific infection strategies underlie the spectrum of fungal disease in amphibians.</title>
        <authorList>
            <person name="Cuomo C.A."/>
            <person name="Farrer R.A."/>
            <person name="James T."/>
            <person name="Longcore J."/>
            <person name="Birren B."/>
        </authorList>
    </citation>
    <scope>NUCLEOTIDE SEQUENCE [LARGE SCALE GENOMIC DNA]</scope>
    <source>
        <strain evidence="2 3">JEL423</strain>
    </source>
</reference>
<evidence type="ECO:0000256" key="1">
    <source>
        <dbReference type="SAM" id="MobiDB-lite"/>
    </source>
</evidence>
<dbReference type="PANTHER" id="PTHR43642">
    <property type="entry name" value="HYBRID SIGNAL TRANSDUCTION HISTIDINE KINASE G"/>
    <property type="match status" value="1"/>
</dbReference>
<dbReference type="SUPFAM" id="SSF48452">
    <property type="entry name" value="TPR-like"/>
    <property type="match status" value="1"/>
</dbReference>